<evidence type="ECO:0000256" key="2">
    <source>
        <dbReference type="SAM" id="MobiDB-lite"/>
    </source>
</evidence>
<feature type="domain" description="FHF complex subunit HOOK-interacting protein C-terminal" evidence="3">
    <location>
        <begin position="888"/>
        <end position="935"/>
    </location>
</feature>
<keyword evidence="5" id="KW-1185">Reference proteome</keyword>
<dbReference type="InParanoid" id="A0A316YLJ8"/>
<organism evidence="4 5">
    <name type="scientific">Acaromyces ingoldii</name>
    <dbReference type="NCBI Taxonomy" id="215250"/>
    <lineage>
        <taxon>Eukaryota</taxon>
        <taxon>Fungi</taxon>
        <taxon>Dikarya</taxon>
        <taxon>Basidiomycota</taxon>
        <taxon>Ustilaginomycotina</taxon>
        <taxon>Exobasidiomycetes</taxon>
        <taxon>Exobasidiales</taxon>
        <taxon>Cryptobasidiaceae</taxon>
        <taxon>Acaromyces</taxon>
    </lineage>
</organism>
<feature type="region of interest" description="Disordered" evidence="2">
    <location>
        <begin position="1229"/>
        <end position="1298"/>
    </location>
</feature>
<reference evidence="4 5" key="1">
    <citation type="journal article" date="2018" name="Mol. Biol. Evol.">
        <title>Broad Genomic Sampling Reveals a Smut Pathogenic Ancestry of the Fungal Clade Ustilaginomycotina.</title>
        <authorList>
            <person name="Kijpornyongpan T."/>
            <person name="Mondo S.J."/>
            <person name="Barry K."/>
            <person name="Sandor L."/>
            <person name="Lee J."/>
            <person name="Lipzen A."/>
            <person name="Pangilinan J."/>
            <person name="LaButti K."/>
            <person name="Hainaut M."/>
            <person name="Henrissat B."/>
            <person name="Grigoriev I.V."/>
            <person name="Spatafora J.W."/>
            <person name="Aime M.C."/>
        </authorList>
    </citation>
    <scope>NUCLEOTIDE SEQUENCE [LARGE SCALE GENOMIC DNA]</scope>
    <source>
        <strain evidence="4 5">MCA 4198</strain>
    </source>
</reference>
<dbReference type="InterPro" id="IPR019384">
    <property type="entry name" value="FHIP"/>
</dbReference>
<feature type="region of interest" description="Disordered" evidence="2">
    <location>
        <begin position="355"/>
        <end position="395"/>
    </location>
</feature>
<protein>
    <recommendedName>
        <fullName evidence="3">FHF complex subunit HOOK-interacting protein C-terminal domain-containing protein</fullName>
    </recommendedName>
</protein>
<feature type="compositionally biased region" description="Basic and acidic residues" evidence="2">
    <location>
        <begin position="1058"/>
        <end position="1068"/>
    </location>
</feature>
<feature type="region of interest" description="Disordered" evidence="2">
    <location>
        <begin position="729"/>
        <end position="757"/>
    </location>
</feature>
<dbReference type="InterPro" id="IPR045669">
    <property type="entry name" value="FHIP_C"/>
</dbReference>
<dbReference type="Pfam" id="PF10257">
    <property type="entry name" value="RAI16-like"/>
    <property type="match status" value="1"/>
</dbReference>
<dbReference type="OrthoDB" id="5350595at2759"/>
<name>A0A316YLJ8_9BASI</name>
<evidence type="ECO:0000313" key="5">
    <source>
        <dbReference type="Proteomes" id="UP000245768"/>
    </source>
</evidence>
<feature type="region of interest" description="Disordered" evidence="2">
    <location>
        <begin position="256"/>
        <end position="309"/>
    </location>
</feature>
<feature type="region of interest" description="Disordered" evidence="2">
    <location>
        <begin position="1104"/>
        <end position="1196"/>
    </location>
</feature>
<dbReference type="EMBL" id="KZ819636">
    <property type="protein sequence ID" value="PWN90119.1"/>
    <property type="molecule type" value="Genomic_DNA"/>
</dbReference>
<feature type="region of interest" description="Disordered" evidence="2">
    <location>
        <begin position="1057"/>
        <end position="1078"/>
    </location>
</feature>
<dbReference type="RefSeq" id="XP_025377317.1">
    <property type="nucleotide sequence ID" value="XM_025517844.1"/>
</dbReference>
<feature type="compositionally biased region" description="Gly residues" evidence="2">
    <location>
        <begin position="380"/>
        <end position="392"/>
    </location>
</feature>
<evidence type="ECO:0000256" key="1">
    <source>
        <dbReference type="ARBA" id="ARBA00024336"/>
    </source>
</evidence>
<feature type="compositionally biased region" description="Acidic residues" evidence="2">
    <location>
        <begin position="1263"/>
        <end position="1288"/>
    </location>
</feature>
<accession>A0A316YLJ8</accession>
<dbReference type="PANTHER" id="PTHR21705:SF11">
    <property type="entry name" value="FHIP FAMILY PROTEIN CG3558"/>
    <property type="match status" value="1"/>
</dbReference>
<feature type="compositionally biased region" description="Low complexity" evidence="2">
    <location>
        <begin position="256"/>
        <end position="282"/>
    </location>
</feature>
<feature type="compositionally biased region" description="Acidic residues" evidence="2">
    <location>
        <begin position="738"/>
        <end position="753"/>
    </location>
</feature>
<comment type="similarity">
    <text evidence="1">Belongs to the FHIP family.</text>
</comment>
<dbReference type="Pfam" id="PF19314">
    <property type="entry name" value="DUF5917"/>
    <property type="match status" value="1"/>
</dbReference>
<feature type="compositionally biased region" description="Low complexity" evidence="2">
    <location>
        <begin position="1181"/>
        <end position="1192"/>
    </location>
</feature>
<evidence type="ECO:0000313" key="4">
    <source>
        <dbReference type="EMBL" id="PWN90119.1"/>
    </source>
</evidence>
<dbReference type="PANTHER" id="PTHR21705">
    <property type="entry name" value="RAI16 PROTEIN-RELATED"/>
    <property type="match status" value="1"/>
</dbReference>
<evidence type="ECO:0000259" key="3">
    <source>
        <dbReference type="Pfam" id="PF19314"/>
    </source>
</evidence>
<dbReference type="Proteomes" id="UP000245768">
    <property type="component" value="Unassembled WGS sequence"/>
</dbReference>
<feature type="compositionally biased region" description="Acidic residues" evidence="2">
    <location>
        <begin position="959"/>
        <end position="969"/>
    </location>
</feature>
<gene>
    <name evidence="4" type="ORF">FA10DRAFT_105397</name>
</gene>
<sequence length="1340" mass="144824">MDVLARLAQSLGGQASGNTTDGVSDGGPASKLQLPRSPLAKRRNPGPTNKLNAAVAFRDNWFAIRNMLASPDQAALHHGIARTDVAARLQDLQDALVFESNRADDDNEIPGPCMEMLLEGDILGQLVRLSANDRLAGSQAEVVRLFASLIILLEEKFLSRQAVHKPLVRLMRICVGDEFYTPGASLAEEPEDPNEDEERKAWRRFGRNGSAEVLGFEEDLVDMMCHVASRLRNTPELLIIFFRERKRDAEARRAFDAAVSGSSAGSTRASSPAGTSTPSSSTFRGPTSPLAITKALSPPSSTTSSEGGRGGQLTYDFPLFSYLLRFVHRESRTGELARAGLLFLVDVALAPGRRNLSRGKGPHTPAASHSSRLQVRGRGSYRGRGGMAGRGSGRIEVDLGPGPSVALARYMLESDFAEVLGAGLGAVYGLLPSKLALVKSNETGDRATEGRGIGGQVLSASGSMLLGAEETGASSPTEAQLQKLAQQGIEASTGAEVRRQARLVADILEFTQDILRTSTRVHRQQGKGASEKDAKLAVELANIARDLTKSIGSALQTLFLRNILYPSLLECSDADGSAVAVMSYLDVILSVIEDDSPLADFVIGWLVGMEEEASKDKTSKSAVTEGVMKPKRKSTAMLQIENEARAAGQDRATYFSDALGRYGLRDVVKDHLAPSTSAASKTAALRLANTLSAFHGRFALSFFFDVIPDELATSFPSNIIAARLVQDASDAGKSGGDAGDDEEEGEEDSEEDFLYPGSTKEEVVRHEKLAHLPRLASADISVAQHAVEMDLYLSLVSAIGHGNASQEAAFSSTGFENYLSDAEEDLVRDSIFIDGLRDLEHLSASAPVKESLESTADIPSRQSPLRLDKADELGLGVQSFKHKINAQDQLMRTLLATFACFFEHPPDVNVALAGLLSSLALCPFRSLEGFLVFSPTSSEGTTEVMQEAADLMKPRPAFDPDDDRSDDEMERSMHRPTTSWPAHKSGARSGGALKGSKTKRKKQTAPIVLALLRSLAKQVDIHRSEIQDFDRLLDERRRGLLYVENLNEALNLAGIDPTQHEGGEKENGFDGTLKPSLVVPSHDMSAERLWESIGIDDPIVEELSGKKSKAQRAGARMSLPPPPSATPSQGLDDSLQGDADGDEEGISGMKDAKEDAKSSSKKDRASGFSRFFGRPARKVDSSSANASQTSAAKDGEATTLAPVMPFVEHYRQTRSILVEPRVARISKKSPWSLQHRKRETPVLATQTEGKIKRTRFRSHVGSDEDDEQDAEDEEFKYPGADDDDDDYVDNQKGTSAGGQSRMVTLSSLLDNVVILEETIKELTAIIQVRRAWGIDSIQFV</sequence>
<dbReference type="GeneID" id="37039760"/>
<feature type="region of interest" description="Disordered" evidence="2">
    <location>
        <begin position="9"/>
        <end position="50"/>
    </location>
</feature>
<proteinExistence type="inferred from homology"/>
<feature type="compositionally biased region" description="Polar residues" evidence="2">
    <location>
        <begin position="11"/>
        <end position="22"/>
    </location>
</feature>
<feature type="region of interest" description="Disordered" evidence="2">
    <location>
        <begin position="953"/>
        <end position="1001"/>
    </location>
</feature>
<feature type="compositionally biased region" description="Basic and acidic residues" evidence="2">
    <location>
        <begin position="1150"/>
        <end position="1165"/>
    </location>
</feature>